<accession>A0ABS5PKP4</accession>
<evidence type="ECO:0000313" key="6">
    <source>
        <dbReference type="EMBL" id="MBS7525745.1"/>
    </source>
</evidence>
<dbReference type="InterPro" id="IPR037118">
    <property type="entry name" value="Val-tRNA_synth_C_sf"/>
</dbReference>
<keyword evidence="1" id="KW-0547">Nucleotide-binding</keyword>
<dbReference type="Proteomes" id="UP000746471">
    <property type="component" value="Unassembled WGS sequence"/>
</dbReference>
<comment type="caution">
    <text evidence="6">The sequence shown here is derived from an EMBL/GenBank/DDBJ whole genome shotgun (WGS) entry which is preliminary data.</text>
</comment>
<evidence type="ECO:0000256" key="3">
    <source>
        <dbReference type="SAM" id="Coils"/>
    </source>
</evidence>
<evidence type="ECO:0000256" key="4">
    <source>
        <dbReference type="SAM" id="MobiDB-lite"/>
    </source>
</evidence>
<dbReference type="InterPro" id="IPR051309">
    <property type="entry name" value="ABCF_ATPase"/>
</dbReference>
<reference evidence="6 7" key="1">
    <citation type="submission" date="2021-05" db="EMBL/GenBank/DDBJ databases">
        <title>Fusibacter ferrireducens sp. nov., an anaerobic, sulfur- and Fe-reducing bacterium isolated from the mangrove sediment.</title>
        <authorList>
            <person name="Qiu D."/>
        </authorList>
    </citation>
    <scope>NUCLEOTIDE SEQUENCE [LARGE SCALE GENOMIC DNA]</scope>
    <source>
        <strain evidence="6 7">DSM 12116</strain>
    </source>
</reference>
<dbReference type="InterPro" id="IPR032524">
    <property type="entry name" value="ABC_tran_C"/>
</dbReference>
<dbReference type="Gene3D" id="1.10.287.380">
    <property type="entry name" value="Valyl-tRNA synthetase, C-terminal domain"/>
    <property type="match status" value="1"/>
</dbReference>
<keyword evidence="3" id="KW-0175">Coiled coil</keyword>
<dbReference type="SMART" id="SM00382">
    <property type="entry name" value="AAA"/>
    <property type="match status" value="2"/>
</dbReference>
<evidence type="ECO:0000259" key="5">
    <source>
        <dbReference type="PROSITE" id="PS50893"/>
    </source>
</evidence>
<dbReference type="PROSITE" id="PS50893">
    <property type="entry name" value="ABC_TRANSPORTER_2"/>
    <property type="match status" value="2"/>
</dbReference>
<dbReference type="CDD" id="cd03221">
    <property type="entry name" value="ABCF_EF-3"/>
    <property type="match status" value="2"/>
</dbReference>
<keyword evidence="7" id="KW-1185">Reference proteome</keyword>
<dbReference type="GO" id="GO:0005524">
    <property type="term" value="F:ATP binding"/>
    <property type="evidence" value="ECO:0007669"/>
    <property type="project" value="UniProtKB-KW"/>
</dbReference>
<dbReference type="InterPro" id="IPR003439">
    <property type="entry name" value="ABC_transporter-like_ATP-bd"/>
</dbReference>
<proteinExistence type="predicted"/>
<feature type="coiled-coil region" evidence="3">
    <location>
        <begin position="529"/>
        <end position="556"/>
    </location>
</feature>
<dbReference type="Pfam" id="PF12848">
    <property type="entry name" value="ABC_tran_Xtn"/>
    <property type="match status" value="1"/>
</dbReference>
<gene>
    <name evidence="6" type="ORF">KHM83_03535</name>
</gene>
<dbReference type="InterPro" id="IPR003593">
    <property type="entry name" value="AAA+_ATPase"/>
</dbReference>
<sequence length="593" mass="67330">MTLITLEKITKTFGAQTLFQAIDVSLSEGEKIGLIGVNGTGKSTLLKIINGDETVDQGKITKMRDLRVSHLLQDPIFDEMLTAHEQVKSFLGRDAESYADYEISTMLNHLQIDSHQQMIAHFSGGQRKRIALAATLLKPCDLLLLDEPTNHMDNETIDWLEEYLKRMKCAILMVTHDRYFLNRIVTHIFELSDRTLYRYDGRYETYLENKNTRLIQQASAYKKMKNLYVSELAWIRAGVQARGTKSKSRIQRFEALRENMSQISDEQITIETAFTRLGKKILEIDALAIGYDKALRKPLTYMAKPGDRIGIIGNNGSGKSTLLNTLAGVLPPVEGYFEFGPTVKLAYFTQNPDIDTHTSMRAIDYIKEVAEYVTTKGGYRISAGDIMEQFLFDSNLQYTPIDSLSGGERRRLQLLKLLVDAPNVLLLDEPTNNLDLDTLKALESYLDSFEGIVLCVSHDRYFLDRTCDQLFVFDDLGNIDIQQGNYSDYLNRRPMETSSIASNAESSKTKTERPKSSKKKLSYKETKQLEALPQTIETLEAKLDSLQAEMTANATDFAKIQTLFEMKEATELAYLEALEAYETLLALKESYEH</sequence>
<dbReference type="InterPro" id="IPR032781">
    <property type="entry name" value="ABC_tran_Xtn"/>
</dbReference>
<name>A0ABS5PKP4_9FIRM</name>
<feature type="region of interest" description="Disordered" evidence="4">
    <location>
        <begin position="498"/>
        <end position="520"/>
    </location>
</feature>
<dbReference type="PANTHER" id="PTHR42855">
    <property type="entry name" value="ABC TRANSPORTER ATP-BINDING SUBUNIT"/>
    <property type="match status" value="1"/>
</dbReference>
<dbReference type="EMBL" id="JAHBCL010000004">
    <property type="protein sequence ID" value="MBS7525745.1"/>
    <property type="molecule type" value="Genomic_DNA"/>
</dbReference>
<feature type="domain" description="ABC transporter" evidence="5">
    <location>
        <begin position="4"/>
        <end position="218"/>
    </location>
</feature>
<dbReference type="InterPro" id="IPR017871">
    <property type="entry name" value="ABC_transporter-like_CS"/>
</dbReference>
<dbReference type="PROSITE" id="PS00211">
    <property type="entry name" value="ABC_TRANSPORTER_1"/>
    <property type="match status" value="2"/>
</dbReference>
<dbReference type="Pfam" id="PF16326">
    <property type="entry name" value="ABC_tran_CTD"/>
    <property type="match status" value="1"/>
</dbReference>
<evidence type="ECO:0000313" key="7">
    <source>
        <dbReference type="Proteomes" id="UP000746471"/>
    </source>
</evidence>
<dbReference type="SUPFAM" id="SSF52540">
    <property type="entry name" value="P-loop containing nucleoside triphosphate hydrolases"/>
    <property type="match status" value="2"/>
</dbReference>
<dbReference type="Gene3D" id="3.40.50.300">
    <property type="entry name" value="P-loop containing nucleotide triphosphate hydrolases"/>
    <property type="match status" value="2"/>
</dbReference>
<evidence type="ECO:0000256" key="1">
    <source>
        <dbReference type="ARBA" id="ARBA00022741"/>
    </source>
</evidence>
<keyword evidence="2 6" id="KW-0067">ATP-binding</keyword>
<feature type="domain" description="ABC transporter" evidence="5">
    <location>
        <begin position="281"/>
        <end position="500"/>
    </location>
</feature>
<evidence type="ECO:0000256" key="2">
    <source>
        <dbReference type="ARBA" id="ARBA00022840"/>
    </source>
</evidence>
<dbReference type="Pfam" id="PF00005">
    <property type="entry name" value="ABC_tran"/>
    <property type="match status" value="2"/>
</dbReference>
<protein>
    <submittedName>
        <fullName evidence="6">ABC-F family ATP-binding cassette domain-containing protein</fullName>
    </submittedName>
</protein>
<organism evidence="6 7">
    <name type="scientific">Fusibacter paucivorans</name>
    <dbReference type="NCBI Taxonomy" id="76009"/>
    <lineage>
        <taxon>Bacteria</taxon>
        <taxon>Bacillati</taxon>
        <taxon>Bacillota</taxon>
        <taxon>Clostridia</taxon>
        <taxon>Eubacteriales</taxon>
        <taxon>Eubacteriales Family XII. Incertae Sedis</taxon>
        <taxon>Fusibacter</taxon>
    </lineage>
</organism>
<dbReference type="RefSeq" id="WP_213235529.1">
    <property type="nucleotide sequence ID" value="NZ_JAHBCL010000004.1"/>
</dbReference>
<dbReference type="InterPro" id="IPR027417">
    <property type="entry name" value="P-loop_NTPase"/>
</dbReference>
<dbReference type="PANTHER" id="PTHR42855:SF1">
    <property type="entry name" value="ABC TRANSPORTER DOMAIN-CONTAINING PROTEIN"/>
    <property type="match status" value="1"/>
</dbReference>